<evidence type="ECO:0000313" key="2">
    <source>
        <dbReference type="EMBL" id="ADU49894.1"/>
    </source>
</evidence>
<feature type="transmembrane region" description="Helical" evidence="1">
    <location>
        <begin position="15"/>
        <end position="37"/>
    </location>
</feature>
<sequence>MTQPAAGETGAGRRFLINVIGAVGLVFGFLPMLRYLLELELFDFTVAPYEWLELEGAARLLPPAIVLITCLVVAYLLERGAPRA</sequence>
<name>E6SF80_INTC7</name>
<keyword evidence="1" id="KW-0812">Transmembrane</keyword>
<dbReference type="HOGENOM" id="CLU_2523093_0_0_11"/>
<dbReference type="STRING" id="710696.Intca_3414"/>
<dbReference type="RefSeq" id="WP_013494206.1">
    <property type="nucleotide sequence ID" value="NC_014830.1"/>
</dbReference>
<dbReference type="AlphaFoldDB" id="E6SF80"/>
<organism evidence="2 3">
    <name type="scientific">Intrasporangium calvum (strain ATCC 23552 / DSM 43043 / JCM 3097 / NBRC 12989 / NCIMB 10167 / NRRL B-3866 / 7 KIP)</name>
    <dbReference type="NCBI Taxonomy" id="710696"/>
    <lineage>
        <taxon>Bacteria</taxon>
        <taxon>Bacillati</taxon>
        <taxon>Actinomycetota</taxon>
        <taxon>Actinomycetes</taxon>
        <taxon>Micrococcales</taxon>
        <taxon>Intrasporangiaceae</taxon>
        <taxon>Intrasporangium</taxon>
    </lineage>
</organism>
<dbReference type="Proteomes" id="UP000008914">
    <property type="component" value="Chromosome"/>
</dbReference>
<accession>E6SF80</accession>
<keyword evidence="3" id="KW-1185">Reference proteome</keyword>
<evidence type="ECO:0000313" key="3">
    <source>
        <dbReference type="Proteomes" id="UP000008914"/>
    </source>
</evidence>
<protein>
    <submittedName>
        <fullName evidence="2">Uncharacterized protein</fullName>
    </submittedName>
</protein>
<reference evidence="2 3" key="1">
    <citation type="journal article" date="2010" name="Stand. Genomic Sci.">
        <title>Complete genome sequence of Intrasporangium calvum type strain (7 KIP).</title>
        <authorList>
            <person name="Del Rio T.G."/>
            <person name="Chertkov O."/>
            <person name="Yasawong M."/>
            <person name="Lucas S."/>
            <person name="Deshpande S."/>
            <person name="Cheng J.F."/>
            <person name="Detter C."/>
            <person name="Tapia R."/>
            <person name="Han C."/>
            <person name="Goodwin L."/>
            <person name="Pitluck S."/>
            <person name="Liolios K."/>
            <person name="Ivanova N."/>
            <person name="Mavromatis K."/>
            <person name="Pati A."/>
            <person name="Chen A."/>
            <person name="Palaniappan K."/>
            <person name="Land M."/>
            <person name="Hauser L."/>
            <person name="Chang Y.J."/>
            <person name="Jeffries C.D."/>
            <person name="Rohde M."/>
            <person name="Pukall R."/>
            <person name="Sikorski J."/>
            <person name="Goker M."/>
            <person name="Woyke T."/>
            <person name="Bristow J."/>
            <person name="Eisen J.A."/>
            <person name="Markowitz V."/>
            <person name="Hugenholtz P."/>
            <person name="Kyrpides N.C."/>
            <person name="Klenk H.P."/>
            <person name="Lapidus A."/>
        </authorList>
    </citation>
    <scope>NUCLEOTIDE SEQUENCE [LARGE SCALE GENOMIC DNA]</scope>
    <source>
        <strain evidence="3">ATCC 23552 / DSM 43043 / JCM 3097 / NBRC 12989 / 7 KIP</strain>
    </source>
</reference>
<dbReference type="EMBL" id="CP002343">
    <property type="protein sequence ID" value="ADU49894.1"/>
    <property type="molecule type" value="Genomic_DNA"/>
</dbReference>
<proteinExistence type="predicted"/>
<dbReference type="KEGG" id="ica:Intca_3414"/>
<gene>
    <name evidence="2" type="ordered locus">Intca_3414</name>
</gene>
<evidence type="ECO:0000256" key="1">
    <source>
        <dbReference type="SAM" id="Phobius"/>
    </source>
</evidence>
<keyword evidence="1" id="KW-0472">Membrane</keyword>
<dbReference type="OrthoDB" id="4871727at2"/>
<keyword evidence="1" id="KW-1133">Transmembrane helix</keyword>
<dbReference type="eggNOG" id="ENOG503243C">
    <property type="taxonomic scope" value="Bacteria"/>
</dbReference>
<feature type="transmembrane region" description="Helical" evidence="1">
    <location>
        <begin position="57"/>
        <end position="77"/>
    </location>
</feature>